<evidence type="ECO:0000256" key="5">
    <source>
        <dbReference type="ARBA" id="ARBA00023136"/>
    </source>
</evidence>
<dbReference type="RefSeq" id="WP_009382957.1">
    <property type="nucleotide sequence ID" value="NZ_AMSQ01000005.1"/>
</dbReference>
<comment type="caution">
    <text evidence="8">The sequence shown here is derived from an EMBL/GenBank/DDBJ whole genome shotgun (WGS) entry which is preliminary data.</text>
</comment>
<dbReference type="STRING" id="1229783.C273_04655"/>
<dbReference type="EMBL" id="AMSQ01000005">
    <property type="protein sequence ID" value="EKU49066.1"/>
    <property type="molecule type" value="Genomic_DNA"/>
</dbReference>
<keyword evidence="3 6" id="KW-0812">Transmembrane</keyword>
<feature type="transmembrane region" description="Helical" evidence="6">
    <location>
        <begin position="541"/>
        <end position="566"/>
    </location>
</feature>
<dbReference type="GO" id="GO:0033573">
    <property type="term" value="C:high-affinity iron permease complex"/>
    <property type="evidence" value="ECO:0007669"/>
    <property type="project" value="InterPro"/>
</dbReference>
<feature type="transmembrane region" description="Helical" evidence="6">
    <location>
        <begin position="468"/>
        <end position="489"/>
    </location>
</feature>
<keyword evidence="7" id="KW-0732">Signal</keyword>
<comment type="similarity">
    <text evidence="2">Belongs to the oxidase-dependent Fe transporter (OFeT) (TC 9.A.10.1) family.</text>
</comment>
<feature type="transmembrane region" description="Helical" evidence="6">
    <location>
        <begin position="356"/>
        <end position="379"/>
    </location>
</feature>
<dbReference type="GO" id="GO:0015093">
    <property type="term" value="F:ferrous iron transmembrane transporter activity"/>
    <property type="evidence" value="ECO:0007669"/>
    <property type="project" value="TreeGrafter"/>
</dbReference>
<reference evidence="8 9" key="1">
    <citation type="journal article" date="2013" name="Genome Announc.">
        <title>Genome Sequence of Staphylococcus massiliensis Strain S46, Isolated from the Surface of Healthy Human Skin.</title>
        <authorList>
            <person name="Srivastav R."/>
            <person name="Singh A."/>
            <person name="Jangir P.K."/>
            <person name="Kumari C."/>
            <person name="Muduli S."/>
            <person name="Sharma R."/>
        </authorList>
    </citation>
    <scope>NUCLEOTIDE SEQUENCE [LARGE SCALE GENOMIC DNA]</scope>
    <source>
        <strain evidence="8 9">S46</strain>
    </source>
</reference>
<keyword evidence="9" id="KW-1185">Reference proteome</keyword>
<evidence type="ECO:0000256" key="1">
    <source>
        <dbReference type="ARBA" id="ARBA00004141"/>
    </source>
</evidence>
<dbReference type="OrthoDB" id="8215804at2"/>
<gene>
    <name evidence="8" type="ORF">C273_04655</name>
</gene>
<evidence type="ECO:0000313" key="8">
    <source>
        <dbReference type="EMBL" id="EKU49066.1"/>
    </source>
</evidence>
<dbReference type="Proteomes" id="UP000009885">
    <property type="component" value="Unassembled WGS sequence"/>
</dbReference>
<accession>K9ASL3</accession>
<dbReference type="PATRIC" id="fig|1229783.3.peg.938"/>
<evidence type="ECO:0000256" key="2">
    <source>
        <dbReference type="ARBA" id="ARBA00008333"/>
    </source>
</evidence>
<dbReference type="InterPro" id="IPR004923">
    <property type="entry name" value="FTR1/Fip1/EfeU"/>
</dbReference>
<dbReference type="Pfam" id="PF03239">
    <property type="entry name" value="FTR1"/>
    <property type="match status" value="1"/>
</dbReference>
<feature type="transmembrane region" description="Helical" evidence="6">
    <location>
        <begin position="391"/>
        <end position="408"/>
    </location>
</feature>
<sequence>MKRYGIRTISLILCLMFLSLNLFEVQSASNYQEIYIKITEARVVIDDSTTRSKVDDAFNDIKAAINKDPDLKAHKKLQETLKALNVDSSTTEQNETLTNITKILLELEQTSAKSESDNHDVKIGQLQSNLEMHKKAFTQSLDINDEEGLKKANSELNRIWTKYERYIRDKNIEKYGQIEIKLFEMRRLVEGGKPETKNVLALYDDIISDVRDVELSRPSQSKNNTYTTQTLLEELDGAIKHIEKHQVTKAKSNLNQFMRIWPYVEGDIRTKDQGLYTQIEEDIPRFAVVLNSDNHESVKKDLSTLYKDIQKVVHHSEYSYIDVSLVLLREGVEVIIIVMSLSSITRTLNSRKGTVLLYSGSVIGLLLSLIGAYVLISAFQNSGILRESLEAFIGLIAVILMFIVGIWLHRHASRKQWEILINNLNQQALDHNKLWLFGVIGCMSVLREGVETIVFYLGMIGHISSKQLVLGIILGLLVLVGFSIAYRFLIKWIPIRYVFRVLSILMLVLAFKMIGVSIYQLQILNFIPKHVIESLPTISTLGLFPTVEVVSVQLIFILITLAYVFVHQRKLDS</sequence>
<proteinExistence type="inferred from homology"/>
<comment type="subcellular location">
    <subcellularLocation>
        <location evidence="1">Membrane</location>
        <topology evidence="1">Multi-pass membrane protein</topology>
    </subcellularLocation>
</comment>
<dbReference type="AlphaFoldDB" id="K9ASL3"/>
<name>K9ASL3_9STAP</name>
<keyword evidence="4 6" id="KW-1133">Transmembrane helix</keyword>
<evidence type="ECO:0008006" key="10">
    <source>
        <dbReference type="Google" id="ProtNLM"/>
    </source>
</evidence>
<evidence type="ECO:0000256" key="3">
    <source>
        <dbReference type="ARBA" id="ARBA00022692"/>
    </source>
</evidence>
<evidence type="ECO:0000256" key="4">
    <source>
        <dbReference type="ARBA" id="ARBA00022989"/>
    </source>
</evidence>
<evidence type="ECO:0000256" key="6">
    <source>
        <dbReference type="SAM" id="Phobius"/>
    </source>
</evidence>
<dbReference type="PANTHER" id="PTHR31632:SF2">
    <property type="entry name" value="PLASMA MEMBRANE IRON PERMEASE"/>
    <property type="match status" value="1"/>
</dbReference>
<protein>
    <recommendedName>
        <fullName evidence="10">FTR1 family iron permease</fullName>
    </recommendedName>
</protein>
<feature type="chain" id="PRO_5039529040" description="FTR1 family iron permease" evidence="7">
    <location>
        <begin position="25"/>
        <end position="573"/>
    </location>
</feature>
<feature type="transmembrane region" description="Helical" evidence="6">
    <location>
        <begin position="501"/>
        <end position="521"/>
    </location>
</feature>
<evidence type="ECO:0000256" key="7">
    <source>
        <dbReference type="SAM" id="SignalP"/>
    </source>
</evidence>
<feature type="signal peptide" evidence="7">
    <location>
        <begin position="1"/>
        <end position="24"/>
    </location>
</feature>
<feature type="transmembrane region" description="Helical" evidence="6">
    <location>
        <begin position="434"/>
        <end position="456"/>
    </location>
</feature>
<keyword evidence="5 6" id="KW-0472">Membrane</keyword>
<dbReference type="eggNOG" id="COG0672">
    <property type="taxonomic scope" value="Bacteria"/>
</dbReference>
<dbReference type="PANTHER" id="PTHR31632">
    <property type="entry name" value="IRON TRANSPORTER FTH1"/>
    <property type="match status" value="1"/>
</dbReference>
<organism evidence="8 9">
    <name type="scientific">Staphylococcus massiliensis S46</name>
    <dbReference type="NCBI Taxonomy" id="1229783"/>
    <lineage>
        <taxon>Bacteria</taxon>
        <taxon>Bacillati</taxon>
        <taxon>Bacillota</taxon>
        <taxon>Bacilli</taxon>
        <taxon>Bacillales</taxon>
        <taxon>Staphylococcaceae</taxon>
        <taxon>Staphylococcus</taxon>
    </lineage>
</organism>
<evidence type="ECO:0000313" key="9">
    <source>
        <dbReference type="Proteomes" id="UP000009885"/>
    </source>
</evidence>